<evidence type="ECO:0000256" key="2">
    <source>
        <dbReference type="ARBA" id="ARBA00014024"/>
    </source>
</evidence>
<dbReference type="EMBL" id="JAPFGC010000002">
    <property type="protein sequence ID" value="MDA0175952.1"/>
    <property type="molecule type" value="Genomic_DNA"/>
</dbReference>
<dbReference type="Gene3D" id="2.60.40.2420">
    <property type="match status" value="1"/>
</dbReference>
<dbReference type="Proteomes" id="UP001149142">
    <property type="component" value="Unassembled WGS sequence"/>
</dbReference>
<evidence type="ECO:0000256" key="1">
    <source>
        <dbReference type="ARBA" id="ARBA00003989"/>
    </source>
</evidence>
<evidence type="ECO:0000313" key="4">
    <source>
        <dbReference type="EMBL" id="MDA0175952.1"/>
    </source>
</evidence>
<organism evidence="4 5">
    <name type="scientific">Mesoflavibacter profundi</name>
    <dbReference type="NCBI Taxonomy" id="2708110"/>
    <lineage>
        <taxon>Bacteria</taxon>
        <taxon>Pseudomonadati</taxon>
        <taxon>Bacteroidota</taxon>
        <taxon>Flavobacteriia</taxon>
        <taxon>Flavobacteriales</taxon>
        <taxon>Flavobacteriaceae</taxon>
        <taxon>Mesoflavibacter</taxon>
    </lineage>
</organism>
<sequence>MFKFDKKQVVLSIVCVIFMHAITLAQIINKDIEAKIRTEKNDGFITIVGTAFNKTEITESLVYKLSVIKKDSLGNSSKNDQEGRFVIQANQKLDLSSTVINSPKHTKTTLLLLIYNLDKKLIGKDRIVLNDDGSDQAFKKKILSDINLKTNPKATQQTVDVSSTKEDGVEIKGLVLEETKTKPGRDFYKLFYNLYTVNNINANKIVKIKEVLALGRNTKIEVLVGEKKVFEFFVRPSIDYLTKVNDQAILRVYKYLKNLEESADIQQRY</sequence>
<dbReference type="RefSeq" id="WP_106687090.1">
    <property type="nucleotide sequence ID" value="NZ_CAXQEU010000010.1"/>
</dbReference>
<dbReference type="Pfam" id="PF10627">
    <property type="entry name" value="CsgE"/>
    <property type="match status" value="1"/>
</dbReference>
<keyword evidence="5" id="KW-1185">Reference proteome</keyword>
<comment type="caution">
    <text evidence="4">The sequence shown here is derived from an EMBL/GenBank/DDBJ whole genome shotgun (WGS) entry which is preliminary data.</text>
</comment>
<dbReference type="InterPro" id="IPR018900">
    <property type="entry name" value="Curli_CsgE"/>
</dbReference>
<evidence type="ECO:0000256" key="3">
    <source>
        <dbReference type="ARBA" id="ARBA00022729"/>
    </source>
</evidence>
<accession>A0ABT4RW16</accession>
<protein>
    <recommendedName>
        <fullName evidence="2">Curli production assembly/transport component CsgE</fullName>
    </recommendedName>
</protein>
<reference evidence="4" key="1">
    <citation type="submission" date="2022-11" db="EMBL/GenBank/DDBJ databases">
        <title>Refractory cell wall polysaccharides provide important carbon source for microbial heterotrophs in the hadal ocean.</title>
        <authorList>
            <person name="Zhu X."/>
        </authorList>
    </citation>
    <scope>NUCLEOTIDE SEQUENCE</scope>
    <source>
        <strain evidence="4">MTRN7</strain>
    </source>
</reference>
<name>A0ABT4RW16_9FLAO</name>
<comment type="function">
    <text evidence="1">May be involved in the biogenesis of curli organelles.</text>
</comment>
<proteinExistence type="predicted"/>
<evidence type="ECO:0000313" key="5">
    <source>
        <dbReference type="Proteomes" id="UP001149142"/>
    </source>
</evidence>
<keyword evidence="3" id="KW-0732">Signal</keyword>
<gene>
    <name evidence="4" type="ORF">OOZ35_00435</name>
</gene>
<dbReference type="InterPro" id="IPR053722">
    <property type="entry name" value="Curli_assembly_CsgC/AgfC"/>
</dbReference>